<sequence>MLRVGYKRTLTPDDMFVLDKDQKIEVIYERFMRILHQEAKNAVKREAKKERKKGNASPISEGPSEDLSEDTSEGIDAFSPVPPPATSLNPEDTHGNALAPARTTPFPLDPDSLQNLPVPLRTLMITVFKTFWVEYSIATIELLVTQVASTLMPLLQKKLTNFVEYKALGLPVQMGKGVGYAIGCCLLVLVIGVMINHFFYRSMLVGAKTKAVLTKVLLEKSFRLDAKGHHDFPTGKITSIMSTDLNRIDLALGFMPFLVIFPFPVIICVALLIVNIGVASLVGIAVFIVSSILMGASIKSLLGFRTKANKYTDLRVDLTKELLKNFKIIKFYSWEDSYRERLTETRGKEMGYVLGLQNVRNILTAFAMSLPTLSSAIAFCVLYALNSKRSVGDIFSSLTLFQVLSQQMMMFPMAIAVSTDFTVGLKRIAQFLSSGEVAVEGDPPEPLEDDKVALKVVDASFNWQTFEDKEDEEPADKKKDKKKCFKKEKQPQQQSEGTSDAVETSESSSTIEKSDLKSISDKPKFVGLRDVNFDVRKGEFVVVTGQIGSGKSSLLSALAGFMHREAGHVYCNGSLLLCGYPWVQNATVRDNITFGRPFDRHRYSEIVDACCLEDDFDLLPGGDNTEVGERGVTLSGGQKARINLARAVYADDDIILLDDVLSAVDAKVGKKIMEKCIMGLLADKTRILATHQLSLIGDADRMIFLNGDGSLDIGTVEELLARNDSFVKLMKFSSEKEDEEKDSKLAKRNKELQLQRIQTETVKDREEVFITKVEERAVNGIKLNVYMSYLRQGSGFFKHSYLPILVTSMILATFCSIFTNNWLSYWAADKFVGRSKSFYMGLYLMFAFLSIIFLTYEFWMLVYFANTAARRLNLLAMGRLLHTPMSYVDTTPMGRILNRFTKDTDVCDNELVEQYRMFINPFCMIAGTLILCIIYLPWFAIAVPPLTVVFVMISNYYQASAREVKRLEAVQRSFVFTHFSESLGGMDTVKAHRASHRFLEHMNGLVDNMNEAYFITIANQRWLSVNLDLVATAFSLIIALLCCFRVFNISAAATGLLLTYVLTIAGLFSFMLRSLTQIENEMNSVERLNHYAVDLVQEAPYEIPERDPAPEWPQQGRIVFDKVSLKYRPELPYVVKNVSLDIKPEERVGFCGRTGAGKSTIMSCMFRIVEFEGKIYIDGVDISTLGLHTLRKKLSIIPQDPVLFAGSIRQNLDPFHQKTDEELWDALRRSGLIEADMIGSVKRQKKGDEDLYKFHLDQYVEDDGINFSLGERQLLALARALVRECKVLILDEATSSVDYETDSKIQRTIATEFNDCTILCIAHRLKTILSYDRIVVLDKGEIKEFDKPLNLYENEDGIFRSMCDQSHITREDFN</sequence>
<feature type="transmembrane region" description="Helical" evidence="10">
    <location>
        <begin position="362"/>
        <end position="385"/>
    </location>
</feature>
<feature type="domain" description="ABC transmembrane type-1" evidence="12">
    <location>
        <begin position="142"/>
        <end position="420"/>
    </location>
</feature>
<feature type="domain" description="ABC transporter" evidence="11">
    <location>
        <begin position="511"/>
        <end position="732"/>
    </location>
</feature>
<dbReference type="GO" id="GO:0005886">
    <property type="term" value="C:plasma membrane"/>
    <property type="evidence" value="ECO:0007669"/>
    <property type="project" value="TreeGrafter"/>
</dbReference>
<dbReference type="CDD" id="cd03250">
    <property type="entry name" value="ABCC_MRP_domain1"/>
    <property type="match status" value="1"/>
</dbReference>
<feature type="compositionally biased region" description="Polar residues" evidence="9">
    <location>
        <begin position="491"/>
        <end position="502"/>
    </location>
</feature>
<evidence type="ECO:0000256" key="8">
    <source>
        <dbReference type="ARBA" id="ARBA00023136"/>
    </source>
</evidence>
<dbReference type="Gene3D" id="3.40.50.300">
    <property type="entry name" value="P-loop containing nucleotide triphosphate hydrolases"/>
    <property type="match status" value="2"/>
</dbReference>
<dbReference type="GO" id="GO:0005524">
    <property type="term" value="F:ATP binding"/>
    <property type="evidence" value="ECO:0007669"/>
    <property type="project" value="UniProtKB-KW"/>
</dbReference>
<evidence type="ECO:0000256" key="10">
    <source>
        <dbReference type="SAM" id="Phobius"/>
    </source>
</evidence>
<evidence type="ECO:0000256" key="7">
    <source>
        <dbReference type="ARBA" id="ARBA00022989"/>
    </source>
</evidence>
<comment type="similarity">
    <text evidence="2">Belongs to the ABC transporter superfamily. ABCC family. Conjugate transporter (TC 3.A.1.208) subfamily.</text>
</comment>
<dbReference type="Gene3D" id="1.20.1560.10">
    <property type="entry name" value="ABC transporter type 1, transmembrane domain"/>
    <property type="match status" value="2"/>
</dbReference>
<reference evidence="13 14" key="1">
    <citation type="submission" date="2018-12" db="EMBL/GenBank/DDBJ databases">
        <authorList>
            <person name="Tiukova I."/>
            <person name="Dainat J."/>
        </authorList>
    </citation>
    <scope>NUCLEOTIDE SEQUENCE [LARGE SCALE GENOMIC DNA]</scope>
</reference>
<keyword evidence="6" id="KW-0067">ATP-binding</keyword>
<feature type="domain" description="ABC transmembrane type-1" evidence="12">
    <location>
        <begin position="804"/>
        <end position="1080"/>
    </location>
</feature>
<dbReference type="InterPro" id="IPR011527">
    <property type="entry name" value="ABC1_TM_dom"/>
</dbReference>
<feature type="transmembrane region" description="Helical" evidence="10">
    <location>
        <begin position="250"/>
        <end position="274"/>
    </location>
</feature>
<evidence type="ECO:0000259" key="12">
    <source>
        <dbReference type="PROSITE" id="PS50929"/>
    </source>
</evidence>
<feature type="region of interest" description="Disordered" evidence="9">
    <location>
        <begin position="468"/>
        <end position="515"/>
    </location>
</feature>
<feature type="transmembrane region" description="Helical" evidence="10">
    <location>
        <begin position="918"/>
        <end position="936"/>
    </location>
</feature>
<dbReference type="EMBL" id="CAACVR010000025">
    <property type="protein sequence ID" value="VEU22711.1"/>
    <property type="molecule type" value="Genomic_DNA"/>
</dbReference>
<keyword evidence="3" id="KW-0813">Transport</keyword>
<comment type="subcellular location">
    <subcellularLocation>
        <location evidence="1">Membrane</location>
        <topology evidence="1">Multi-pass membrane protein</topology>
    </subcellularLocation>
</comment>
<dbReference type="InterPro" id="IPR036640">
    <property type="entry name" value="ABC1_TM_sf"/>
</dbReference>
<feature type="transmembrane region" description="Helical" evidence="10">
    <location>
        <begin position="801"/>
        <end position="823"/>
    </location>
</feature>
<gene>
    <name evidence="13" type="ORF">BRENAR_LOCUS3442</name>
</gene>
<dbReference type="InParanoid" id="A0A448YP84"/>
<feature type="domain" description="ABC transporter" evidence="11">
    <location>
        <begin position="1118"/>
        <end position="1364"/>
    </location>
</feature>
<feature type="region of interest" description="Disordered" evidence="9">
    <location>
        <begin position="42"/>
        <end position="106"/>
    </location>
</feature>
<dbReference type="InterPro" id="IPR050173">
    <property type="entry name" value="ABC_transporter_C-like"/>
</dbReference>
<feature type="transmembrane region" description="Helical" evidence="10">
    <location>
        <begin position="1029"/>
        <end position="1047"/>
    </location>
</feature>
<dbReference type="GO" id="GO:0016887">
    <property type="term" value="F:ATP hydrolysis activity"/>
    <property type="evidence" value="ECO:0007669"/>
    <property type="project" value="InterPro"/>
</dbReference>
<dbReference type="Pfam" id="PF00005">
    <property type="entry name" value="ABC_tran"/>
    <property type="match status" value="2"/>
</dbReference>
<keyword evidence="5" id="KW-0547">Nucleotide-binding</keyword>
<dbReference type="FunFam" id="3.40.50.300:FF:001750">
    <property type="entry name" value="ATP-binding cassette transporter"/>
    <property type="match status" value="1"/>
</dbReference>
<dbReference type="PROSITE" id="PS00211">
    <property type="entry name" value="ABC_TRANSPORTER_1"/>
    <property type="match status" value="2"/>
</dbReference>
<keyword evidence="8 10" id="KW-0472">Membrane</keyword>
<proteinExistence type="inferred from homology"/>
<dbReference type="GO" id="GO:0008559">
    <property type="term" value="F:ABC-type xenobiotic transporter activity"/>
    <property type="evidence" value="ECO:0007669"/>
    <property type="project" value="TreeGrafter"/>
</dbReference>
<feature type="transmembrane region" description="Helical" evidence="10">
    <location>
        <begin position="405"/>
        <end position="425"/>
    </location>
</feature>
<dbReference type="FunCoup" id="A0A448YP84">
    <property type="interactions" value="287"/>
</dbReference>
<dbReference type="InterPro" id="IPR003593">
    <property type="entry name" value="AAA+_ATPase"/>
</dbReference>
<dbReference type="Pfam" id="PF00664">
    <property type="entry name" value="ABC_membrane"/>
    <property type="match status" value="2"/>
</dbReference>
<dbReference type="CDD" id="cd18597">
    <property type="entry name" value="ABC_6TM_YOR1_D1_like"/>
    <property type="match status" value="1"/>
</dbReference>
<feature type="transmembrane region" description="Helical" evidence="10">
    <location>
        <begin position="178"/>
        <end position="200"/>
    </location>
</feature>
<dbReference type="OrthoDB" id="6500128at2759"/>
<dbReference type="FunFam" id="3.40.50.300:FF:000565">
    <property type="entry name" value="ABC bile acid transporter"/>
    <property type="match status" value="1"/>
</dbReference>
<dbReference type="CDD" id="cd18606">
    <property type="entry name" value="ABC_6TM_YOR1_D2_like"/>
    <property type="match status" value="1"/>
</dbReference>
<feature type="compositionally biased region" description="Acidic residues" evidence="9">
    <location>
        <begin position="63"/>
        <end position="73"/>
    </location>
</feature>
<organism evidence="13 14">
    <name type="scientific">Brettanomyces naardenensis</name>
    <name type="common">Yeast</name>
    <dbReference type="NCBI Taxonomy" id="13370"/>
    <lineage>
        <taxon>Eukaryota</taxon>
        <taxon>Fungi</taxon>
        <taxon>Dikarya</taxon>
        <taxon>Ascomycota</taxon>
        <taxon>Saccharomycotina</taxon>
        <taxon>Pichiomycetes</taxon>
        <taxon>Pichiales</taxon>
        <taxon>Pichiaceae</taxon>
        <taxon>Brettanomyces</taxon>
    </lineage>
</organism>
<evidence type="ECO:0000256" key="5">
    <source>
        <dbReference type="ARBA" id="ARBA00022741"/>
    </source>
</evidence>
<dbReference type="PANTHER" id="PTHR24223:SF456">
    <property type="entry name" value="MULTIDRUG RESISTANCE-ASSOCIATED PROTEIN LETHAL(2)03659"/>
    <property type="match status" value="1"/>
</dbReference>
<feature type="transmembrane region" description="Helical" evidence="10">
    <location>
        <begin position="280"/>
        <end position="302"/>
    </location>
</feature>
<protein>
    <submittedName>
        <fullName evidence="13">DEKNAAC103792</fullName>
    </submittedName>
</protein>
<dbReference type="InterPro" id="IPR027417">
    <property type="entry name" value="P-loop_NTPase"/>
</dbReference>
<feature type="transmembrane region" description="Helical" evidence="10">
    <location>
        <begin position="131"/>
        <end position="155"/>
    </location>
</feature>
<dbReference type="InterPro" id="IPR017871">
    <property type="entry name" value="ABC_transporter-like_CS"/>
</dbReference>
<dbReference type="SUPFAM" id="SSF52540">
    <property type="entry name" value="P-loop containing nucleoside triphosphate hydrolases"/>
    <property type="match status" value="2"/>
</dbReference>
<feature type="transmembrane region" description="Helical" evidence="10">
    <location>
        <begin position="1053"/>
        <end position="1072"/>
    </location>
</feature>
<dbReference type="SUPFAM" id="SSF90123">
    <property type="entry name" value="ABC transporter transmembrane region"/>
    <property type="match status" value="2"/>
</dbReference>
<dbReference type="InterPro" id="IPR003439">
    <property type="entry name" value="ABC_transporter-like_ATP-bd"/>
</dbReference>
<name>A0A448YP84_BRENA</name>
<dbReference type="PANTHER" id="PTHR24223">
    <property type="entry name" value="ATP-BINDING CASSETTE SUB-FAMILY C"/>
    <property type="match status" value="1"/>
</dbReference>
<dbReference type="FunFam" id="1.20.1560.10:FF:000010">
    <property type="entry name" value="Multidrug resistance-associated ABC transporter"/>
    <property type="match status" value="1"/>
</dbReference>
<evidence type="ECO:0000313" key="13">
    <source>
        <dbReference type="EMBL" id="VEU22711.1"/>
    </source>
</evidence>
<feature type="transmembrane region" description="Helical" evidence="10">
    <location>
        <begin position="843"/>
        <end position="865"/>
    </location>
</feature>
<keyword evidence="4 10" id="KW-0812">Transmembrane</keyword>
<dbReference type="Proteomes" id="UP000290900">
    <property type="component" value="Unassembled WGS sequence"/>
</dbReference>
<evidence type="ECO:0000256" key="1">
    <source>
        <dbReference type="ARBA" id="ARBA00004141"/>
    </source>
</evidence>
<accession>A0A448YP84</accession>
<dbReference type="PROSITE" id="PS50893">
    <property type="entry name" value="ABC_TRANSPORTER_2"/>
    <property type="match status" value="2"/>
</dbReference>
<dbReference type="SMART" id="SM00382">
    <property type="entry name" value="AAA"/>
    <property type="match status" value="2"/>
</dbReference>
<evidence type="ECO:0000313" key="14">
    <source>
        <dbReference type="Proteomes" id="UP000290900"/>
    </source>
</evidence>
<evidence type="ECO:0000256" key="3">
    <source>
        <dbReference type="ARBA" id="ARBA00022448"/>
    </source>
</evidence>
<keyword evidence="14" id="KW-1185">Reference proteome</keyword>
<dbReference type="CDD" id="cd03244">
    <property type="entry name" value="ABCC_MRP_domain2"/>
    <property type="match status" value="1"/>
</dbReference>
<evidence type="ECO:0000256" key="9">
    <source>
        <dbReference type="SAM" id="MobiDB-lite"/>
    </source>
</evidence>
<evidence type="ECO:0000256" key="6">
    <source>
        <dbReference type="ARBA" id="ARBA00022840"/>
    </source>
</evidence>
<evidence type="ECO:0000259" key="11">
    <source>
        <dbReference type="PROSITE" id="PS50893"/>
    </source>
</evidence>
<evidence type="ECO:0000256" key="2">
    <source>
        <dbReference type="ARBA" id="ARBA00009726"/>
    </source>
</evidence>
<dbReference type="STRING" id="13370.A0A448YP84"/>
<keyword evidence="7 10" id="KW-1133">Transmembrane helix</keyword>
<evidence type="ECO:0000256" key="4">
    <source>
        <dbReference type="ARBA" id="ARBA00022692"/>
    </source>
</evidence>
<dbReference type="PROSITE" id="PS50929">
    <property type="entry name" value="ABC_TM1F"/>
    <property type="match status" value="2"/>
</dbReference>